<protein>
    <recommendedName>
        <fullName evidence="1">F-box associated beta-propeller type 3 domain-containing protein</fullName>
    </recommendedName>
</protein>
<evidence type="ECO:0000313" key="2">
    <source>
        <dbReference type="EMBL" id="KAK3006647.1"/>
    </source>
</evidence>
<name>A0AA89ALC5_9ASTE</name>
<evidence type="ECO:0000313" key="3">
    <source>
        <dbReference type="Proteomes" id="UP001188597"/>
    </source>
</evidence>
<dbReference type="AlphaFoldDB" id="A0AA89ALC5"/>
<keyword evidence="3" id="KW-1185">Reference proteome</keyword>
<dbReference type="InterPro" id="IPR013187">
    <property type="entry name" value="F-box-assoc_dom_typ3"/>
</dbReference>
<dbReference type="EMBL" id="JAVXUP010001965">
    <property type="protein sequence ID" value="KAK3006647.1"/>
    <property type="molecule type" value="Genomic_DNA"/>
</dbReference>
<feature type="domain" description="F-box associated beta-propeller type 3" evidence="1">
    <location>
        <begin position="19"/>
        <end position="131"/>
    </location>
</feature>
<dbReference type="Pfam" id="PF08268">
    <property type="entry name" value="FBA_3"/>
    <property type="match status" value="1"/>
</dbReference>
<organism evidence="2 3">
    <name type="scientific">Escallonia herrerae</name>
    <dbReference type="NCBI Taxonomy" id="1293975"/>
    <lineage>
        <taxon>Eukaryota</taxon>
        <taxon>Viridiplantae</taxon>
        <taxon>Streptophyta</taxon>
        <taxon>Embryophyta</taxon>
        <taxon>Tracheophyta</taxon>
        <taxon>Spermatophyta</taxon>
        <taxon>Magnoliopsida</taxon>
        <taxon>eudicotyledons</taxon>
        <taxon>Gunneridae</taxon>
        <taxon>Pentapetalae</taxon>
        <taxon>asterids</taxon>
        <taxon>campanulids</taxon>
        <taxon>Escalloniales</taxon>
        <taxon>Escalloniaceae</taxon>
        <taxon>Escallonia</taxon>
    </lineage>
</organism>
<dbReference type="InterPro" id="IPR017451">
    <property type="entry name" value="F-box-assoc_interact_dom"/>
</dbReference>
<reference evidence="2" key="1">
    <citation type="submission" date="2022-12" db="EMBL/GenBank/DDBJ databases">
        <title>Draft genome assemblies for two species of Escallonia (Escalloniales).</title>
        <authorList>
            <person name="Chanderbali A."/>
            <person name="Dervinis C."/>
            <person name="Anghel I."/>
            <person name="Soltis D."/>
            <person name="Soltis P."/>
            <person name="Zapata F."/>
        </authorList>
    </citation>
    <scope>NUCLEOTIDE SEQUENCE</scope>
    <source>
        <strain evidence="2">UCBG64.0493</strain>
        <tissue evidence="2">Leaf</tissue>
    </source>
</reference>
<accession>A0AA89ALC5</accession>
<dbReference type="NCBIfam" id="TIGR01640">
    <property type="entry name" value="F_box_assoc_1"/>
    <property type="match status" value="1"/>
</dbReference>
<comment type="caution">
    <text evidence="2">The sequence shown here is derived from an EMBL/GenBank/DDBJ whole genome shotgun (WGS) entry which is preliminary data.</text>
</comment>
<evidence type="ECO:0000259" key="1">
    <source>
        <dbReference type="Pfam" id="PF08268"/>
    </source>
</evidence>
<gene>
    <name evidence="2" type="ORF">RJ639_016425</name>
</gene>
<dbReference type="Proteomes" id="UP001188597">
    <property type="component" value="Unassembled WGS sequence"/>
</dbReference>
<sequence length="187" mass="21261">MGTNRIPAYPLFWEPLSLHACTEGVLYWTAYDYERCQRALISFYLGDEVFKETPLPDLIKENGYNLSRFALYNGSISWMCCYNHDSMINPSIHLWVMTEDYQWVKQFSIGPISMTIIPLGIWNNGNLIVSGWDSQLFSVDPNTLHMKDLGLQGYQAFVYNESLVSFGCQIAGDNVDSPTVSFVTLGV</sequence>
<proteinExistence type="predicted"/>